<evidence type="ECO:0008006" key="4">
    <source>
        <dbReference type="Google" id="ProtNLM"/>
    </source>
</evidence>
<proteinExistence type="predicted"/>
<organism evidence="2 3">
    <name type="scientific">Tahibacter amnicola</name>
    <dbReference type="NCBI Taxonomy" id="2976241"/>
    <lineage>
        <taxon>Bacteria</taxon>
        <taxon>Pseudomonadati</taxon>
        <taxon>Pseudomonadota</taxon>
        <taxon>Gammaproteobacteria</taxon>
        <taxon>Lysobacterales</taxon>
        <taxon>Rhodanobacteraceae</taxon>
        <taxon>Tahibacter</taxon>
    </lineage>
</organism>
<dbReference type="RefSeq" id="WP_261695592.1">
    <property type="nucleotide sequence ID" value="NZ_CP104694.1"/>
</dbReference>
<name>A0ABY6BFU0_9GAMM</name>
<sequence length="227" mass="24226">MRALQKAGLVDLEDDTPVAPTEPVAETPSEPVAEPAPPEEPLPPPPVSGTGELVEQRPFDAIYAEQAVPASSFPAEKLLKILDGLGALDPAARIAAVRALDAADDSWTIDDALLDAERKTRALGAARAQLEQHARTALEQARTAIAERDQRQQDAVTHIRTQIAELEALLEREVTRATEEKAAIEGAARGTKEACLREVSRLEGEVARLKRIAEIFGSAGPVSAPQS</sequence>
<protein>
    <recommendedName>
        <fullName evidence="4">Methyl-accepting chemotaxis protein</fullName>
    </recommendedName>
</protein>
<evidence type="ECO:0000256" key="1">
    <source>
        <dbReference type="SAM" id="MobiDB-lite"/>
    </source>
</evidence>
<evidence type="ECO:0000313" key="3">
    <source>
        <dbReference type="Proteomes" id="UP001064632"/>
    </source>
</evidence>
<dbReference type="EMBL" id="CP104694">
    <property type="protein sequence ID" value="UXI68634.1"/>
    <property type="molecule type" value="Genomic_DNA"/>
</dbReference>
<evidence type="ECO:0000313" key="2">
    <source>
        <dbReference type="EMBL" id="UXI68634.1"/>
    </source>
</evidence>
<feature type="compositionally biased region" description="Low complexity" evidence="1">
    <location>
        <begin position="21"/>
        <end position="33"/>
    </location>
</feature>
<keyword evidence="3" id="KW-1185">Reference proteome</keyword>
<gene>
    <name evidence="2" type="ORF">N4264_02995</name>
</gene>
<reference evidence="2" key="1">
    <citation type="submission" date="2022-09" db="EMBL/GenBank/DDBJ databases">
        <title>Tahibacter sp. nov., isolated from a fresh water.</title>
        <authorList>
            <person name="Baek J.H."/>
            <person name="Lee J.K."/>
            <person name="Kim J.M."/>
            <person name="Jeon C.O."/>
        </authorList>
    </citation>
    <scope>NUCLEOTIDE SEQUENCE</scope>
    <source>
        <strain evidence="2">W38</strain>
    </source>
</reference>
<feature type="region of interest" description="Disordered" evidence="1">
    <location>
        <begin position="1"/>
        <end position="54"/>
    </location>
</feature>
<accession>A0ABY6BFU0</accession>
<dbReference type="Proteomes" id="UP001064632">
    <property type="component" value="Chromosome"/>
</dbReference>
<feature type="compositionally biased region" description="Pro residues" evidence="1">
    <location>
        <begin position="34"/>
        <end position="47"/>
    </location>
</feature>